<accession>A0A366KMR8</accession>
<keyword evidence="3" id="KW-1185">Reference proteome</keyword>
<gene>
    <name evidence="2" type="ORF">DRW42_24530</name>
</gene>
<comment type="caution">
    <text evidence="2">The sequence shown here is derived from an EMBL/GenBank/DDBJ whole genome shotgun (WGS) entry which is preliminary data.</text>
</comment>
<keyword evidence="1" id="KW-0472">Membrane</keyword>
<keyword evidence="1" id="KW-1133">Transmembrane helix</keyword>
<dbReference type="AlphaFoldDB" id="A0A366KMR8"/>
<keyword evidence="1" id="KW-0812">Transmembrane</keyword>
<sequence>MSTAEYLYFIYFLPLVLAYWWGYSRRSKSLTFIPKIPLTDQDRLNCSIFERCKTVHSAALIEATQKTFFRQVEYGNVIYDVTLQKTNYGVWDWITIKKYEPPVLTHKFDNYNF</sequence>
<proteinExistence type="predicted"/>
<feature type="transmembrane region" description="Helical" evidence="1">
    <location>
        <begin position="6"/>
        <end position="23"/>
    </location>
</feature>
<dbReference type="Proteomes" id="UP000252081">
    <property type="component" value="Unassembled WGS sequence"/>
</dbReference>
<evidence type="ECO:0000313" key="3">
    <source>
        <dbReference type="Proteomes" id="UP000252081"/>
    </source>
</evidence>
<organism evidence="2 3">
    <name type="scientific">Pedobacter miscanthi</name>
    <dbReference type="NCBI Taxonomy" id="2259170"/>
    <lineage>
        <taxon>Bacteria</taxon>
        <taxon>Pseudomonadati</taxon>
        <taxon>Bacteroidota</taxon>
        <taxon>Sphingobacteriia</taxon>
        <taxon>Sphingobacteriales</taxon>
        <taxon>Sphingobacteriaceae</taxon>
        <taxon>Pedobacter</taxon>
    </lineage>
</organism>
<reference evidence="2 3" key="1">
    <citation type="submission" date="2018-07" db="EMBL/GenBank/DDBJ databases">
        <title>A draft genome of a endophytic bacteria, a new species of Pedobacter.</title>
        <authorList>
            <person name="Zhang Z.D."/>
            <person name="Chen Z.J."/>
        </authorList>
    </citation>
    <scope>NUCLEOTIDE SEQUENCE [LARGE SCALE GENOMIC DNA]</scope>
    <source>
        <strain evidence="2 3">RS10</strain>
    </source>
</reference>
<protein>
    <submittedName>
        <fullName evidence="2">Uncharacterized protein</fullName>
    </submittedName>
</protein>
<name>A0A366KMR8_9SPHI</name>
<evidence type="ECO:0000256" key="1">
    <source>
        <dbReference type="SAM" id="Phobius"/>
    </source>
</evidence>
<evidence type="ECO:0000313" key="2">
    <source>
        <dbReference type="EMBL" id="RBQ02820.1"/>
    </source>
</evidence>
<dbReference type="EMBL" id="QNQU01000029">
    <property type="protein sequence ID" value="RBQ02820.1"/>
    <property type="molecule type" value="Genomic_DNA"/>
</dbReference>